<keyword evidence="1" id="KW-0479">Metal-binding</keyword>
<reference evidence="4 5" key="1">
    <citation type="submission" date="2019-01" db="EMBL/GenBank/DDBJ databases">
        <title>Sequencing of cultivated peanut Arachis hypogaea provides insights into genome evolution and oil improvement.</title>
        <authorList>
            <person name="Chen X."/>
        </authorList>
    </citation>
    <scope>NUCLEOTIDE SEQUENCE [LARGE SCALE GENOMIC DNA]</scope>
    <source>
        <strain evidence="5">cv. Fuhuasheng</strain>
        <tissue evidence="4">Leaves</tissue>
    </source>
</reference>
<dbReference type="InterPro" id="IPR007527">
    <property type="entry name" value="Znf_SWIM"/>
</dbReference>
<proteinExistence type="predicted"/>
<keyword evidence="1" id="KW-0863">Zinc-finger</keyword>
<dbReference type="GO" id="GO:0008270">
    <property type="term" value="F:zinc ion binding"/>
    <property type="evidence" value="ECO:0007669"/>
    <property type="project" value="UniProtKB-KW"/>
</dbReference>
<feature type="compositionally biased region" description="Polar residues" evidence="2">
    <location>
        <begin position="259"/>
        <end position="269"/>
    </location>
</feature>
<evidence type="ECO:0000256" key="2">
    <source>
        <dbReference type="SAM" id="MobiDB-lite"/>
    </source>
</evidence>
<dbReference type="Pfam" id="PF04434">
    <property type="entry name" value="SWIM"/>
    <property type="match status" value="1"/>
</dbReference>
<comment type="caution">
    <text evidence="4">The sequence shown here is derived from an EMBL/GenBank/DDBJ whole genome shotgun (WGS) entry which is preliminary data.</text>
</comment>
<dbReference type="Proteomes" id="UP000289738">
    <property type="component" value="Chromosome B06"/>
</dbReference>
<evidence type="ECO:0000313" key="4">
    <source>
        <dbReference type="EMBL" id="RYR03295.1"/>
    </source>
</evidence>
<sequence length="269" mass="31332">MSVADPKDGEFRIRMEYNSRKSVVVAIRSYIISRGVDYNIYESKPQTFYAKCKTYSCECNWLIRASLIRKISCWEIRRYNGRHTYTMGTISQDHSKHIDSNFLWAFKVPHLKKLVVNIGYSRTVEEYNIKAKHMPGVDLGQQTCDCGHFQVKRIPCRHRLDWQVYVNDVYKMTEVCEVYRIEFIPLDDLETWPAYPGPKLVANPTFRRISKGRPKLTRYPNEMDSREMCGPRICHVYGRRGYSRSRHPQRAGLSGVGDSVTSPTGNTKV</sequence>
<evidence type="ECO:0000313" key="5">
    <source>
        <dbReference type="Proteomes" id="UP000289738"/>
    </source>
</evidence>
<feature type="region of interest" description="Disordered" evidence="2">
    <location>
        <begin position="244"/>
        <end position="269"/>
    </location>
</feature>
<gene>
    <name evidence="4" type="ORF">Ahy_B06g082168</name>
</gene>
<evidence type="ECO:0000256" key="1">
    <source>
        <dbReference type="PROSITE-ProRule" id="PRU00325"/>
    </source>
</evidence>
<name>A0A444YMY6_ARAHY</name>
<dbReference type="EMBL" id="SDMP01000016">
    <property type="protein sequence ID" value="RYR03295.1"/>
    <property type="molecule type" value="Genomic_DNA"/>
</dbReference>
<keyword evidence="5" id="KW-1185">Reference proteome</keyword>
<protein>
    <recommendedName>
        <fullName evidence="3">SWIM-type domain-containing protein</fullName>
    </recommendedName>
</protein>
<dbReference type="AlphaFoldDB" id="A0A444YMY6"/>
<organism evidence="4 5">
    <name type="scientific">Arachis hypogaea</name>
    <name type="common">Peanut</name>
    <dbReference type="NCBI Taxonomy" id="3818"/>
    <lineage>
        <taxon>Eukaryota</taxon>
        <taxon>Viridiplantae</taxon>
        <taxon>Streptophyta</taxon>
        <taxon>Embryophyta</taxon>
        <taxon>Tracheophyta</taxon>
        <taxon>Spermatophyta</taxon>
        <taxon>Magnoliopsida</taxon>
        <taxon>eudicotyledons</taxon>
        <taxon>Gunneridae</taxon>
        <taxon>Pentapetalae</taxon>
        <taxon>rosids</taxon>
        <taxon>fabids</taxon>
        <taxon>Fabales</taxon>
        <taxon>Fabaceae</taxon>
        <taxon>Papilionoideae</taxon>
        <taxon>50 kb inversion clade</taxon>
        <taxon>dalbergioids sensu lato</taxon>
        <taxon>Dalbergieae</taxon>
        <taxon>Pterocarpus clade</taxon>
        <taxon>Arachis</taxon>
    </lineage>
</organism>
<keyword evidence="1" id="KW-0862">Zinc</keyword>
<dbReference type="PROSITE" id="PS50966">
    <property type="entry name" value="ZF_SWIM"/>
    <property type="match status" value="1"/>
</dbReference>
<evidence type="ECO:0000259" key="3">
    <source>
        <dbReference type="PROSITE" id="PS50966"/>
    </source>
</evidence>
<feature type="domain" description="SWIM-type" evidence="3">
    <location>
        <begin position="127"/>
        <end position="167"/>
    </location>
</feature>
<accession>A0A444YMY6</accession>